<keyword evidence="6 14" id="KW-0349">Heme</keyword>
<dbReference type="GO" id="GO:0006805">
    <property type="term" value="P:xenobiotic metabolic process"/>
    <property type="evidence" value="ECO:0007669"/>
    <property type="project" value="TreeGrafter"/>
</dbReference>
<evidence type="ECO:0000256" key="14">
    <source>
        <dbReference type="PIRSR" id="PIRSR602401-1"/>
    </source>
</evidence>
<dbReference type="Pfam" id="PF00067">
    <property type="entry name" value="p450"/>
    <property type="match status" value="1"/>
</dbReference>
<dbReference type="GO" id="GO:0006082">
    <property type="term" value="P:organic acid metabolic process"/>
    <property type="evidence" value="ECO:0007669"/>
    <property type="project" value="TreeGrafter"/>
</dbReference>
<reference evidence="16 17" key="1">
    <citation type="journal article" date="2018" name="Elife">
        <title>Firefly genomes illuminate parallel origins of bioluminescence in beetles.</title>
        <authorList>
            <person name="Fallon T.R."/>
            <person name="Lower S.E."/>
            <person name="Chang C.H."/>
            <person name="Bessho-Uehara M."/>
            <person name="Martin G.J."/>
            <person name="Bewick A.J."/>
            <person name="Behringer M."/>
            <person name="Debat H.J."/>
            <person name="Wong I."/>
            <person name="Day J.C."/>
            <person name="Suvorov A."/>
            <person name="Silva C.J."/>
            <person name="Stanger-Hall K.F."/>
            <person name="Hall D.W."/>
            <person name="Schmitz R.J."/>
            <person name="Nelson D.R."/>
            <person name="Lewis S.M."/>
            <person name="Shigenobu S."/>
            <person name="Bybee S.M."/>
            <person name="Larracuente A.M."/>
            <person name="Oba Y."/>
            <person name="Weng J.K."/>
        </authorList>
    </citation>
    <scope>NUCLEOTIDE SEQUENCE [LARGE SCALE GENOMIC DNA]</scope>
    <source>
        <strain evidence="16">1611_PpyrPB1</strain>
        <tissue evidence="16">Whole body</tissue>
    </source>
</reference>
<dbReference type="Gene3D" id="1.10.630.10">
    <property type="entry name" value="Cytochrome P450"/>
    <property type="match status" value="1"/>
</dbReference>
<dbReference type="AlphaFoldDB" id="A0A5N4AIJ9"/>
<evidence type="ECO:0000256" key="11">
    <source>
        <dbReference type="ARBA" id="ARBA00023004"/>
    </source>
</evidence>
<keyword evidence="11 14" id="KW-0408">Iron</keyword>
<keyword evidence="9" id="KW-0492">Microsome</keyword>
<name>A0A5N4AIJ9_PHOPY</name>
<evidence type="ECO:0008006" key="18">
    <source>
        <dbReference type="Google" id="ProtNLM"/>
    </source>
</evidence>
<evidence type="ECO:0000256" key="10">
    <source>
        <dbReference type="ARBA" id="ARBA00023002"/>
    </source>
</evidence>
<evidence type="ECO:0000256" key="15">
    <source>
        <dbReference type="RuleBase" id="RU000461"/>
    </source>
</evidence>
<dbReference type="SUPFAM" id="SSF48264">
    <property type="entry name" value="Cytochrome P450"/>
    <property type="match status" value="1"/>
</dbReference>
<evidence type="ECO:0000313" key="16">
    <source>
        <dbReference type="EMBL" id="KAB0797119.1"/>
    </source>
</evidence>
<dbReference type="PROSITE" id="PS00086">
    <property type="entry name" value="CYTOCHROME_P450"/>
    <property type="match status" value="1"/>
</dbReference>
<evidence type="ECO:0000256" key="9">
    <source>
        <dbReference type="ARBA" id="ARBA00022848"/>
    </source>
</evidence>
<dbReference type="InterPro" id="IPR001128">
    <property type="entry name" value="Cyt_P450"/>
</dbReference>
<dbReference type="Proteomes" id="UP000327044">
    <property type="component" value="Unassembled WGS sequence"/>
</dbReference>
<keyword evidence="7 14" id="KW-0479">Metal-binding</keyword>
<feature type="binding site" description="axial binding residue" evidence="14">
    <location>
        <position position="452"/>
    </location>
    <ligand>
        <name>heme</name>
        <dbReference type="ChEBI" id="CHEBI:30413"/>
    </ligand>
    <ligandPart>
        <name>Fe</name>
        <dbReference type="ChEBI" id="CHEBI:18248"/>
    </ligandPart>
</feature>
<keyword evidence="13" id="KW-0472">Membrane</keyword>
<evidence type="ECO:0000256" key="3">
    <source>
        <dbReference type="ARBA" id="ARBA00004174"/>
    </source>
</evidence>
<dbReference type="GO" id="GO:0020037">
    <property type="term" value="F:heme binding"/>
    <property type="evidence" value="ECO:0007669"/>
    <property type="project" value="InterPro"/>
</dbReference>
<keyword evidence="12 15" id="KW-0503">Monooxygenase</keyword>
<evidence type="ECO:0000256" key="12">
    <source>
        <dbReference type="ARBA" id="ARBA00023033"/>
    </source>
</evidence>
<dbReference type="PRINTS" id="PR00385">
    <property type="entry name" value="P450"/>
</dbReference>
<dbReference type="OrthoDB" id="1103324at2759"/>
<organism evidence="16 17">
    <name type="scientific">Photinus pyralis</name>
    <name type="common">Common eastern firefly</name>
    <name type="synonym">Lampyris pyralis</name>
    <dbReference type="NCBI Taxonomy" id="7054"/>
    <lineage>
        <taxon>Eukaryota</taxon>
        <taxon>Metazoa</taxon>
        <taxon>Ecdysozoa</taxon>
        <taxon>Arthropoda</taxon>
        <taxon>Hexapoda</taxon>
        <taxon>Insecta</taxon>
        <taxon>Pterygota</taxon>
        <taxon>Neoptera</taxon>
        <taxon>Endopterygota</taxon>
        <taxon>Coleoptera</taxon>
        <taxon>Polyphaga</taxon>
        <taxon>Elateriformia</taxon>
        <taxon>Elateroidea</taxon>
        <taxon>Lampyridae</taxon>
        <taxon>Lampyrinae</taxon>
        <taxon>Photinus</taxon>
    </lineage>
</organism>
<dbReference type="PANTHER" id="PTHR24300">
    <property type="entry name" value="CYTOCHROME P450 508A4-RELATED"/>
    <property type="match status" value="1"/>
</dbReference>
<dbReference type="InterPro" id="IPR050182">
    <property type="entry name" value="Cytochrome_P450_fam2"/>
</dbReference>
<dbReference type="InterPro" id="IPR002401">
    <property type="entry name" value="Cyt_P450_E_grp-I"/>
</dbReference>
<comment type="caution">
    <text evidence="16">The sequence shown here is derived from an EMBL/GenBank/DDBJ whole genome shotgun (WGS) entry which is preliminary data.</text>
</comment>
<dbReference type="GO" id="GO:0008395">
    <property type="term" value="F:steroid hydroxylase activity"/>
    <property type="evidence" value="ECO:0007669"/>
    <property type="project" value="TreeGrafter"/>
</dbReference>
<comment type="similarity">
    <text evidence="5 15">Belongs to the cytochrome P450 family.</text>
</comment>
<dbReference type="InParanoid" id="A0A5N4AIJ9"/>
<evidence type="ECO:0000256" key="6">
    <source>
        <dbReference type="ARBA" id="ARBA00022617"/>
    </source>
</evidence>
<protein>
    <recommendedName>
        <fullName evidence="18">Cytochrome P450</fullName>
    </recommendedName>
</protein>
<dbReference type="GO" id="GO:0005506">
    <property type="term" value="F:iron ion binding"/>
    <property type="evidence" value="ECO:0007669"/>
    <property type="project" value="InterPro"/>
</dbReference>
<dbReference type="PRINTS" id="PR00463">
    <property type="entry name" value="EP450I"/>
</dbReference>
<accession>A0A5N4AIJ9</accession>
<dbReference type="InterPro" id="IPR017972">
    <property type="entry name" value="Cyt_P450_CS"/>
</dbReference>
<keyword evidence="10 15" id="KW-0560">Oxidoreductase</keyword>
<evidence type="ECO:0000256" key="1">
    <source>
        <dbReference type="ARBA" id="ARBA00001971"/>
    </source>
</evidence>
<keyword evidence="17" id="KW-1185">Reference proteome</keyword>
<evidence type="ECO:0000256" key="5">
    <source>
        <dbReference type="ARBA" id="ARBA00010617"/>
    </source>
</evidence>
<evidence type="ECO:0000256" key="13">
    <source>
        <dbReference type="ARBA" id="ARBA00023136"/>
    </source>
</evidence>
<dbReference type="PANTHER" id="PTHR24300:SF376">
    <property type="entry name" value="CYTOCHROME P450 15A1"/>
    <property type="match status" value="1"/>
</dbReference>
<comment type="cofactor">
    <cofactor evidence="1 14">
        <name>heme</name>
        <dbReference type="ChEBI" id="CHEBI:30413"/>
    </cofactor>
</comment>
<dbReference type="InterPro" id="IPR036396">
    <property type="entry name" value="Cyt_P450_sf"/>
</dbReference>
<sequence>MITSIILVILSTLVYIFVYRLSKPKLENFPPGPPSLPIWGGYWFLLLANYNFTHKAVEVLSRRYKSDLVGIMLGRTPTVLVTGHDLVKETLTRQEFIGRIDCYPNRFRSMGDLLGVIFTSGDYWRQQRRFALRQLRDFGFGRRFPTTEQMLESEVRNLIGQISSNPHPDNHDVQQKPGRILLPDLFYGMLSNSMLQMLVGKRFEDKQLRTIARSTLRFFRNMDTTGRALSITPWIRHVAPEYFGATPTLEENKKIQDFFMTLVEERTKTFSDDHHGDFLDTYISNMQRLGKGGGPSGSFNEMQMIWTAIDFFFPSPNVIGPSLNMLWARLCNHPEVQAKIQTEIEQVVGRARLPNLDDRKNMPYTEAVIRESLRIDPVLPINTARRVLEDTTLGGYSLPKGTCLLISLSSANRDRRVWTDPDVFKPERFLDADGNLLKKDIGLSFGGGKRLCPGETFSRHAMFLVLSGLLQNFTFVPVDGAPDPNGTMYGFICDIPPFWVDAVSR</sequence>
<gene>
    <name evidence="16" type="ORF">PPYR_08113</name>
</gene>
<dbReference type="FunFam" id="1.10.630.10:FF:000238">
    <property type="entry name" value="Cytochrome P450 2A6"/>
    <property type="match status" value="1"/>
</dbReference>
<keyword evidence="8" id="KW-0256">Endoplasmic reticulum</keyword>
<evidence type="ECO:0000256" key="7">
    <source>
        <dbReference type="ARBA" id="ARBA00022723"/>
    </source>
</evidence>
<evidence type="ECO:0000313" key="17">
    <source>
        <dbReference type="Proteomes" id="UP000327044"/>
    </source>
</evidence>
<comment type="subcellular location">
    <subcellularLocation>
        <location evidence="4">Endoplasmic reticulum membrane</location>
        <topology evidence="4">Peripheral membrane protein</topology>
    </subcellularLocation>
    <subcellularLocation>
        <location evidence="3">Microsome membrane</location>
        <topology evidence="3">Peripheral membrane protein</topology>
    </subcellularLocation>
</comment>
<evidence type="ECO:0000256" key="8">
    <source>
        <dbReference type="ARBA" id="ARBA00022824"/>
    </source>
</evidence>
<evidence type="ECO:0000256" key="4">
    <source>
        <dbReference type="ARBA" id="ARBA00004406"/>
    </source>
</evidence>
<dbReference type="GO" id="GO:0005789">
    <property type="term" value="C:endoplasmic reticulum membrane"/>
    <property type="evidence" value="ECO:0007669"/>
    <property type="project" value="UniProtKB-SubCell"/>
</dbReference>
<evidence type="ECO:0000256" key="2">
    <source>
        <dbReference type="ARBA" id="ARBA00003690"/>
    </source>
</evidence>
<dbReference type="GO" id="GO:0016712">
    <property type="term" value="F:oxidoreductase activity, acting on paired donors, with incorporation or reduction of molecular oxygen, reduced flavin or flavoprotein as one donor, and incorporation of one atom of oxygen"/>
    <property type="evidence" value="ECO:0007669"/>
    <property type="project" value="TreeGrafter"/>
</dbReference>
<dbReference type="EMBL" id="VVIM01000006">
    <property type="protein sequence ID" value="KAB0797119.1"/>
    <property type="molecule type" value="Genomic_DNA"/>
</dbReference>
<proteinExistence type="inferred from homology"/>
<comment type="function">
    <text evidence="2">May be involved in the metabolism of insect hormones and in the breakdown of synthetic insecticides.</text>
</comment>